<evidence type="ECO:0000256" key="1">
    <source>
        <dbReference type="ARBA" id="ARBA00093634"/>
    </source>
</evidence>
<dbReference type="PANTHER" id="PTHR31996">
    <property type="entry name" value="COILED-COIL DOMAIN-CONTAINING PROTEIN 115"/>
    <property type="match status" value="1"/>
</dbReference>
<keyword evidence="4" id="KW-1185">Reference proteome</keyword>
<dbReference type="GO" id="GO:0070072">
    <property type="term" value="P:vacuolar proton-transporting V-type ATPase complex assembly"/>
    <property type="evidence" value="ECO:0007669"/>
    <property type="project" value="InterPro"/>
</dbReference>
<reference evidence="3 4" key="1">
    <citation type="submission" date="2022-11" db="EMBL/GenBank/DDBJ databases">
        <title>Mucor velutinosus strain NIH1002 WGS.</title>
        <authorList>
            <person name="Subramanian P."/>
            <person name="Mullikin J.C."/>
            <person name="Segre J.A."/>
            <person name="Zelazny A.M."/>
        </authorList>
    </citation>
    <scope>NUCLEOTIDE SEQUENCE [LARGE SCALE GENOMIC DNA]</scope>
    <source>
        <strain evidence="3 4">NIH1002</strain>
    </source>
</reference>
<dbReference type="AlphaFoldDB" id="A0AAN7D533"/>
<accession>A0AAN7D533</accession>
<proteinExistence type="predicted"/>
<protein>
    <recommendedName>
        <fullName evidence="1">Vacuolar ATPase assembly protein VMA22</fullName>
    </recommendedName>
</protein>
<dbReference type="InterPro" id="IPR040357">
    <property type="entry name" value="Vma22/CCDC115"/>
</dbReference>
<gene>
    <name evidence="3" type="ORF">ATC70_000056</name>
</gene>
<dbReference type="RefSeq" id="XP_064677613.1">
    <property type="nucleotide sequence ID" value="XM_064819478.1"/>
</dbReference>
<name>A0AAN7D533_9FUNG</name>
<dbReference type="Proteomes" id="UP001304243">
    <property type="component" value="Unassembled WGS sequence"/>
</dbReference>
<evidence type="ECO:0000313" key="4">
    <source>
        <dbReference type="Proteomes" id="UP001304243"/>
    </source>
</evidence>
<evidence type="ECO:0000256" key="2">
    <source>
        <dbReference type="SAM" id="MobiDB-lite"/>
    </source>
</evidence>
<organism evidence="3 4">
    <name type="scientific">Mucor velutinosus</name>
    <dbReference type="NCBI Taxonomy" id="708070"/>
    <lineage>
        <taxon>Eukaryota</taxon>
        <taxon>Fungi</taxon>
        <taxon>Fungi incertae sedis</taxon>
        <taxon>Mucoromycota</taxon>
        <taxon>Mucoromycotina</taxon>
        <taxon>Mucoromycetes</taxon>
        <taxon>Mucorales</taxon>
        <taxon>Mucorineae</taxon>
        <taxon>Mucoraceae</taxon>
        <taxon>Mucor</taxon>
    </lineage>
</organism>
<dbReference type="EMBL" id="JASEJX010000031">
    <property type="protein sequence ID" value="KAK4510947.1"/>
    <property type="molecule type" value="Genomic_DNA"/>
</dbReference>
<dbReference type="GeneID" id="89943758"/>
<sequence length="217" mass="25162">MSSSNYKAICQELDTLSRAYLTKLNEYSQQWKETGGQFQKGFLNLAHAKYTMGARTVSHFSYDERMKAILQIEIDDQSIMHTKTIAPPVKPKPALDEKKDGLRKRNVHEPEKKKNSEWVAVEEKPQDDKDDIELDEKKNKKKIKKSGDPLHWFGLFVSPSLRTSQEHFKSATEQLVAQVNRIHELEAMEKRYHQLQEEKLAIKLQETVLQPQEDVAA</sequence>
<evidence type="ECO:0000313" key="3">
    <source>
        <dbReference type="EMBL" id="KAK4510947.1"/>
    </source>
</evidence>
<comment type="caution">
    <text evidence="3">The sequence shown here is derived from an EMBL/GenBank/DDBJ whole genome shotgun (WGS) entry which is preliminary data.</text>
</comment>
<dbReference type="Pfam" id="PF21730">
    <property type="entry name" value="Vma22_CCDC115"/>
    <property type="match status" value="1"/>
</dbReference>
<feature type="region of interest" description="Disordered" evidence="2">
    <location>
        <begin position="83"/>
        <end position="135"/>
    </location>
</feature>
<dbReference type="PANTHER" id="PTHR31996:SF2">
    <property type="entry name" value="COILED-COIL DOMAIN-CONTAINING PROTEIN 115"/>
    <property type="match status" value="1"/>
</dbReference>
<feature type="compositionally biased region" description="Basic and acidic residues" evidence="2">
    <location>
        <begin position="107"/>
        <end position="127"/>
    </location>
</feature>
<dbReference type="GO" id="GO:0051082">
    <property type="term" value="F:unfolded protein binding"/>
    <property type="evidence" value="ECO:0007669"/>
    <property type="project" value="TreeGrafter"/>
</dbReference>